<dbReference type="GO" id="GO:0043138">
    <property type="term" value="F:3'-5' DNA helicase activity"/>
    <property type="evidence" value="ECO:0007669"/>
    <property type="project" value="UniProtKB-EC"/>
</dbReference>
<comment type="similarity">
    <text evidence="1">Belongs to the helicase family. RecQ subfamily.</text>
</comment>
<name>A0A0L0VGT7_9BASI</name>
<evidence type="ECO:0000313" key="11">
    <source>
        <dbReference type="Proteomes" id="UP000054564"/>
    </source>
</evidence>
<dbReference type="SUPFAM" id="SSF52540">
    <property type="entry name" value="P-loop containing nucleoside triphosphate hydrolases"/>
    <property type="match status" value="1"/>
</dbReference>
<evidence type="ECO:0000256" key="7">
    <source>
        <dbReference type="ARBA" id="ARBA00034808"/>
    </source>
</evidence>
<dbReference type="SMART" id="SM00487">
    <property type="entry name" value="DEXDc"/>
    <property type="match status" value="1"/>
</dbReference>
<dbReference type="OrthoDB" id="10261556at2759"/>
<dbReference type="Gene3D" id="3.40.50.300">
    <property type="entry name" value="P-loop containing nucleotide triphosphate hydrolases"/>
    <property type="match status" value="2"/>
</dbReference>
<dbReference type="InterPro" id="IPR014001">
    <property type="entry name" value="Helicase_ATP-bd"/>
</dbReference>
<dbReference type="InterPro" id="IPR011545">
    <property type="entry name" value="DEAD/DEAH_box_helicase_dom"/>
</dbReference>
<feature type="domain" description="Helicase ATP-binding" evidence="8">
    <location>
        <begin position="59"/>
        <end position="253"/>
    </location>
</feature>
<dbReference type="InterPro" id="IPR027417">
    <property type="entry name" value="P-loop_NTPase"/>
</dbReference>
<evidence type="ECO:0000259" key="9">
    <source>
        <dbReference type="PROSITE" id="PS51194"/>
    </source>
</evidence>
<keyword evidence="3" id="KW-0067">ATP-binding</keyword>
<dbReference type="PROSITE" id="PS51192">
    <property type="entry name" value="HELICASE_ATP_BIND_1"/>
    <property type="match status" value="1"/>
</dbReference>
<evidence type="ECO:0000256" key="1">
    <source>
        <dbReference type="ARBA" id="ARBA00005446"/>
    </source>
</evidence>
<dbReference type="EMBL" id="AJIL01000056">
    <property type="protein sequence ID" value="KNE98487.1"/>
    <property type="molecule type" value="Genomic_DNA"/>
</dbReference>
<keyword evidence="11" id="KW-1185">Reference proteome</keyword>
<dbReference type="GO" id="GO:0005694">
    <property type="term" value="C:chromosome"/>
    <property type="evidence" value="ECO:0007669"/>
    <property type="project" value="TreeGrafter"/>
</dbReference>
<evidence type="ECO:0000256" key="4">
    <source>
        <dbReference type="ARBA" id="ARBA00023125"/>
    </source>
</evidence>
<dbReference type="Proteomes" id="UP000054564">
    <property type="component" value="Unassembled WGS sequence"/>
</dbReference>
<proteinExistence type="inferred from homology"/>
<evidence type="ECO:0000256" key="2">
    <source>
        <dbReference type="ARBA" id="ARBA00022741"/>
    </source>
</evidence>
<dbReference type="PANTHER" id="PTHR13710:SF105">
    <property type="entry name" value="ATP-DEPENDENT DNA HELICASE Q1"/>
    <property type="match status" value="1"/>
</dbReference>
<dbReference type="STRING" id="1165861.A0A0L0VGT7"/>
<evidence type="ECO:0000256" key="6">
    <source>
        <dbReference type="ARBA" id="ARBA00034617"/>
    </source>
</evidence>
<dbReference type="GO" id="GO:0005737">
    <property type="term" value="C:cytoplasm"/>
    <property type="evidence" value="ECO:0007669"/>
    <property type="project" value="TreeGrafter"/>
</dbReference>
<feature type="domain" description="Helicase C-terminal" evidence="9">
    <location>
        <begin position="285"/>
        <end position="442"/>
    </location>
</feature>
<dbReference type="PROSITE" id="PS51194">
    <property type="entry name" value="HELICASE_CTER"/>
    <property type="match status" value="1"/>
</dbReference>
<comment type="catalytic activity">
    <reaction evidence="6">
        <text>Couples ATP hydrolysis with the unwinding of duplex DNA by translocating in the 3'-5' direction.</text>
        <dbReference type="EC" id="5.6.2.4"/>
    </reaction>
</comment>
<dbReference type="PANTHER" id="PTHR13710">
    <property type="entry name" value="DNA HELICASE RECQ FAMILY MEMBER"/>
    <property type="match status" value="1"/>
</dbReference>
<dbReference type="AlphaFoldDB" id="A0A0L0VGT7"/>
<accession>A0A0L0VGT7</accession>
<keyword evidence="4" id="KW-0238">DNA-binding</keyword>
<dbReference type="Pfam" id="PF00270">
    <property type="entry name" value="DEAD"/>
    <property type="match status" value="1"/>
</dbReference>
<evidence type="ECO:0000256" key="3">
    <source>
        <dbReference type="ARBA" id="ARBA00022840"/>
    </source>
</evidence>
<dbReference type="Pfam" id="PF00271">
    <property type="entry name" value="Helicase_C"/>
    <property type="match status" value="1"/>
</dbReference>
<keyword evidence="5" id="KW-0413">Isomerase</keyword>
<gene>
    <name evidence="10" type="ORF">PSTG_08227</name>
</gene>
<protein>
    <recommendedName>
        <fullName evidence="7">DNA 3'-5' helicase</fullName>
        <ecNumber evidence="7">5.6.2.4</ecNumber>
    </recommendedName>
</protein>
<dbReference type="GO" id="GO:0003677">
    <property type="term" value="F:DNA binding"/>
    <property type="evidence" value="ECO:0007669"/>
    <property type="project" value="UniProtKB-KW"/>
</dbReference>
<dbReference type="EC" id="5.6.2.4" evidence="7"/>
<evidence type="ECO:0000256" key="5">
    <source>
        <dbReference type="ARBA" id="ARBA00023235"/>
    </source>
</evidence>
<dbReference type="GO" id="GO:0005524">
    <property type="term" value="F:ATP binding"/>
    <property type="evidence" value="ECO:0007669"/>
    <property type="project" value="UniProtKB-KW"/>
</dbReference>
<dbReference type="GO" id="GO:0009378">
    <property type="term" value="F:four-way junction helicase activity"/>
    <property type="evidence" value="ECO:0007669"/>
    <property type="project" value="TreeGrafter"/>
</dbReference>
<sequence length="678" mass="75558">MSYHKNPADKKAHSKWRATGISLLQKIISQDDRYLSGAIAQRALDKYYVPAKPLQIQTVVNLVRGRNVMLLAGTGFGKSRIPEMFHSLINKKCKGVVLVLNPLDVLGHNQVLEKQRAGFTAINLTKLTFNPTVAANIQQGMYNFVYLSPEIYLNSKLFSRVYFSAEFQSRLALVVVDEAHLIYHWGMVKSTRGRKRASALGRHKDRGVFRPSYGNLGRHLLARNGVPILLMSATCPPVAIRAIQRNLKLDSSSLVLLRGELTRPEIRMIRVVMKSSLTSCADLVDLYSPISVTPNEKAVPSLIYCNTRRKTGQVLEVLAKARGTPEDAANPRSTFARRYHSCTGDNDKEDVAKDFGEGRLAVVLCTMALGLGQNWTRVRSVVHLGRGDPSAVCRMVGRCGRDGQPGLAIMYVEKNRINGKNHVSQFRPGVTQTDDDRMDALAITPVCLRIAFAIDNLDDEGYLAEKAREEKEGFPTCRCSNCLPAQAALLIDCMPSMTIDNINEMILIDIASDSPWIHKKVPLTRQRTTYTPMDNSNSAVFRAQLLTEGTSWIAGKLSERSFILPEDIFSNIEVDSIMAKLEGLETEEHVRVAVGGHYVEGLVTLLHKLIIKFKCGALYQEHLAKVRSDEEDRYVKKTPLKHLNNNQKKRKAKLQVIAAANKAKKTTLGPTEKTNHSC</sequence>
<evidence type="ECO:0000259" key="8">
    <source>
        <dbReference type="PROSITE" id="PS51192"/>
    </source>
</evidence>
<reference evidence="11" key="1">
    <citation type="submission" date="2014-03" db="EMBL/GenBank/DDBJ databases">
        <title>The Genome Sequence of Puccinia striiformis f. sp. tritici PST-78.</title>
        <authorList>
            <consortium name="The Broad Institute Genome Sequencing Platform"/>
            <person name="Cuomo C."/>
            <person name="Hulbert S."/>
            <person name="Chen X."/>
            <person name="Walker B."/>
            <person name="Young S.K."/>
            <person name="Zeng Q."/>
            <person name="Gargeya S."/>
            <person name="Fitzgerald M."/>
            <person name="Haas B."/>
            <person name="Abouelleil A."/>
            <person name="Alvarado L."/>
            <person name="Arachchi H.M."/>
            <person name="Berlin A.M."/>
            <person name="Chapman S.B."/>
            <person name="Goldberg J."/>
            <person name="Griggs A."/>
            <person name="Gujja S."/>
            <person name="Hansen M."/>
            <person name="Howarth C."/>
            <person name="Imamovic A."/>
            <person name="Larimer J."/>
            <person name="McCowan C."/>
            <person name="Montmayeur A."/>
            <person name="Murphy C."/>
            <person name="Neiman D."/>
            <person name="Pearson M."/>
            <person name="Priest M."/>
            <person name="Roberts A."/>
            <person name="Saif S."/>
            <person name="Shea T."/>
            <person name="Sisk P."/>
            <person name="Sykes S."/>
            <person name="Wortman J."/>
            <person name="Nusbaum C."/>
            <person name="Birren B."/>
        </authorList>
    </citation>
    <scope>NUCLEOTIDE SEQUENCE [LARGE SCALE GENOMIC DNA]</scope>
    <source>
        <strain evidence="11">race PST-78</strain>
    </source>
</reference>
<keyword evidence="2" id="KW-0547">Nucleotide-binding</keyword>
<comment type="caution">
    <text evidence="10">The sequence shown here is derived from an EMBL/GenBank/DDBJ whole genome shotgun (WGS) entry which is preliminary data.</text>
</comment>
<dbReference type="GO" id="GO:0000724">
    <property type="term" value="P:double-strand break repair via homologous recombination"/>
    <property type="evidence" value="ECO:0007669"/>
    <property type="project" value="TreeGrafter"/>
</dbReference>
<dbReference type="InterPro" id="IPR001650">
    <property type="entry name" value="Helicase_C-like"/>
</dbReference>
<organism evidence="10 11">
    <name type="scientific">Puccinia striiformis f. sp. tritici PST-78</name>
    <dbReference type="NCBI Taxonomy" id="1165861"/>
    <lineage>
        <taxon>Eukaryota</taxon>
        <taxon>Fungi</taxon>
        <taxon>Dikarya</taxon>
        <taxon>Basidiomycota</taxon>
        <taxon>Pucciniomycotina</taxon>
        <taxon>Pucciniomycetes</taxon>
        <taxon>Pucciniales</taxon>
        <taxon>Pucciniaceae</taxon>
        <taxon>Puccinia</taxon>
    </lineage>
</organism>
<evidence type="ECO:0000313" key="10">
    <source>
        <dbReference type="EMBL" id="KNE98487.1"/>
    </source>
</evidence>